<dbReference type="AlphaFoldDB" id="A0A917GPL9"/>
<evidence type="ECO:0000313" key="3">
    <source>
        <dbReference type="Proteomes" id="UP000627715"/>
    </source>
</evidence>
<evidence type="ECO:0000256" key="1">
    <source>
        <dbReference type="SAM" id="Phobius"/>
    </source>
</evidence>
<feature type="transmembrane region" description="Helical" evidence="1">
    <location>
        <begin position="18"/>
        <end position="37"/>
    </location>
</feature>
<dbReference type="EMBL" id="BMIY01000003">
    <property type="protein sequence ID" value="GGG53167.1"/>
    <property type="molecule type" value="Genomic_DNA"/>
</dbReference>
<keyword evidence="1" id="KW-1133">Transmembrane helix</keyword>
<dbReference type="Proteomes" id="UP000627715">
    <property type="component" value="Unassembled WGS sequence"/>
</dbReference>
<accession>A0A917GPL9</accession>
<reference evidence="2" key="2">
    <citation type="submission" date="2020-09" db="EMBL/GenBank/DDBJ databases">
        <authorList>
            <person name="Sun Q."/>
            <person name="Zhou Y."/>
        </authorList>
    </citation>
    <scope>NUCLEOTIDE SEQUENCE</scope>
    <source>
        <strain evidence="2">CGMCC 1.15425</strain>
    </source>
</reference>
<organism evidence="2 3">
    <name type="scientific">Pseudohongiella nitratireducens</name>
    <dbReference type="NCBI Taxonomy" id="1768907"/>
    <lineage>
        <taxon>Bacteria</taxon>
        <taxon>Pseudomonadati</taxon>
        <taxon>Pseudomonadota</taxon>
        <taxon>Gammaproteobacteria</taxon>
        <taxon>Pseudomonadales</taxon>
        <taxon>Pseudohongiellaceae</taxon>
        <taxon>Pseudohongiella</taxon>
    </lineage>
</organism>
<comment type="caution">
    <text evidence="2">The sequence shown here is derived from an EMBL/GenBank/DDBJ whole genome shotgun (WGS) entry which is preliminary data.</text>
</comment>
<reference evidence="2" key="1">
    <citation type="journal article" date="2014" name="Int. J. Syst. Evol. Microbiol.">
        <title>Complete genome sequence of Corynebacterium casei LMG S-19264T (=DSM 44701T), isolated from a smear-ripened cheese.</title>
        <authorList>
            <consortium name="US DOE Joint Genome Institute (JGI-PGF)"/>
            <person name="Walter F."/>
            <person name="Albersmeier A."/>
            <person name="Kalinowski J."/>
            <person name="Ruckert C."/>
        </authorList>
    </citation>
    <scope>NUCLEOTIDE SEQUENCE</scope>
    <source>
        <strain evidence="2">CGMCC 1.15425</strain>
    </source>
</reference>
<gene>
    <name evidence="2" type="ORF">GCM10011403_07970</name>
</gene>
<keyword evidence="1" id="KW-0812">Transmembrane</keyword>
<proteinExistence type="predicted"/>
<protein>
    <submittedName>
        <fullName evidence="2">Uncharacterized protein</fullName>
    </submittedName>
</protein>
<sequence length="59" mass="6770">MFGIPNLIVYRLIKNMALLLKYCFALFYVVGCVVLGLRVNDVELGLDTPLQIKFTIMEF</sequence>
<keyword evidence="3" id="KW-1185">Reference proteome</keyword>
<evidence type="ECO:0000313" key="2">
    <source>
        <dbReference type="EMBL" id="GGG53167.1"/>
    </source>
</evidence>
<keyword evidence="1" id="KW-0472">Membrane</keyword>
<name>A0A917GPL9_9GAMM</name>